<dbReference type="Proteomes" id="UP000218731">
    <property type="component" value="Plasmid pKF715B"/>
</dbReference>
<geneLocation type="plasmid" evidence="2">
    <name>pkf715b dna</name>
</geneLocation>
<accession>A0A1L7NP18</accession>
<dbReference type="EMBL" id="AP015031">
    <property type="protein sequence ID" value="BAW27225.1"/>
    <property type="molecule type" value="Genomic_DNA"/>
</dbReference>
<keyword evidence="1" id="KW-0614">Plasmid</keyword>
<sequence>MASFTPGREYHFTLSDGRNLVLRFVGLGQHMRPIWQDVATGTEIELPPYRSFRPV</sequence>
<reference evidence="1 2" key="1">
    <citation type="submission" date="2015-11" db="EMBL/GenBank/DDBJ databases">
        <title>Complete genome sequencing of a biphenyl-degrading bacterium, Pseudomonas putida KF715 (=NBRC110667).</title>
        <authorList>
            <person name="Suenaga H."/>
            <person name="Fujihara N."/>
            <person name="Watanabe T."/>
            <person name="Hirose J."/>
            <person name="Kimura N."/>
            <person name="Yamazoe A."/>
            <person name="Hosoyama A."/>
            <person name="Shimodaira J."/>
            <person name="Furukawa K."/>
        </authorList>
    </citation>
    <scope>NUCLEOTIDE SEQUENCE [LARGE SCALE GENOMIC DNA]</scope>
    <source>
        <strain evidence="1 2">KF715</strain>
        <plasmid evidence="2">Plasmid pkf715b dna</plasmid>
    </source>
</reference>
<evidence type="ECO:0000313" key="2">
    <source>
        <dbReference type="Proteomes" id="UP000218731"/>
    </source>
</evidence>
<protein>
    <submittedName>
        <fullName evidence="1">Uncharacterized protein</fullName>
    </submittedName>
</protein>
<proteinExistence type="predicted"/>
<dbReference type="AlphaFoldDB" id="A0A1L7NP18"/>
<name>A0A1L7NP18_PSEPU</name>
<organism evidence="1 2">
    <name type="scientific">Pseudomonas putida</name>
    <name type="common">Arthrobacter siderocapsulatus</name>
    <dbReference type="NCBI Taxonomy" id="303"/>
    <lineage>
        <taxon>Bacteria</taxon>
        <taxon>Pseudomonadati</taxon>
        <taxon>Pseudomonadota</taxon>
        <taxon>Gammaproteobacteria</taxon>
        <taxon>Pseudomonadales</taxon>
        <taxon>Pseudomonadaceae</taxon>
        <taxon>Pseudomonas</taxon>
    </lineage>
</organism>
<evidence type="ECO:0000313" key="1">
    <source>
        <dbReference type="EMBL" id="BAW27225.1"/>
    </source>
</evidence>
<gene>
    <name evidence="1" type="ORF">KF715C_pB1190</name>
</gene>